<feature type="region of interest" description="Disordered" evidence="1">
    <location>
        <begin position="92"/>
        <end position="115"/>
    </location>
</feature>
<organism evidence="3 4">
    <name type="scientific">Geochorda subterranea</name>
    <dbReference type="NCBI Taxonomy" id="3109564"/>
    <lineage>
        <taxon>Bacteria</taxon>
        <taxon>Bacillati</taxon>
        <taxon>Bacillota</taxon>
        <taxon>Limnochordia</taxon>
        <taxon>Limnochordales</taxon>
        <taxon>Geochordaceae</taxon>
        <taxon>Geochorda</taxon>
    </lineage>
</organism>
<reference evidence="4" key="1">
    <citation type="submission" date="2023-12" db="EMBL/GenBank/DDBJ databases">
        <title>Novel isolates from deep terrestrial aquifers shed light on the physiology and ecology of the class Limnochordia.</title>
        <authorList>
            <person name="Karnachuk O.V."/>
            <person name="Lukina A.P."/>
            <person name="Avakyan M.R."/>
            <person name="Kadnikov V."/>
            <person name="Begmatov S."/>
            <person name="Beletsky A.V."/>
            <person name="Mardanov A.V."/>
            <person name="Ravin N.V."/>
        </authorList>
    </citation>
    <scope>NUCLEOTIDE SEQUENCE [LARGE SCALE GENOMIC DNA]</scope>
    <source>
        <strain evidence="4">LN</strain>
    </source>
</reference>
<dbReference type="InterPro" id="IPR001584">
    <property type="entry name" value="Integrase_cat-core"/>
</dbReference>
<evidence type="ECO:0000313" key="4">
    <source>
        <dbReference type="Proteomes" id="UP001333102"/>
    </source>
</evidence>
<dbReference type="Pfam" id="PF13333">
    <property type="entry name" value="rve_2"/>
    <property type="match status" value="1"/>
</dbReference>
<evidence type="ECO:0000259" key="2">
    <source>
        <dbReference type="Pfam" id="PF13333"/>
    </source>
</evidence>
<dbReference type="Proteomes" id="UP001333102">
    <property type="component" value="Chromosome"/>
</dbReference>
<protein>
    <submittedName>
        <fullName evidence="3">IS3 family transposase</fullName>
    </submittedName>
</protein>
<evidence type="ECO:0000313" key="3">
    <source>
        <dbReference type="EMBL" id="WRP15778.1"/>
    </source>
</evidence>
<gene>
    <name evidence="3" type="ORF">VLY81_06390</name>
</gene>
<evidence type="ECO:0000256" key="1">
    <source>
        <dbReference type="SAM" id="MobiDB-lite"/>
    </source>
</evidence>
<dbReference type="EMBL" id="CP141614">
    <property type="protein sequence ID" value="WRP15778.1"/>
    <property type="molecule type" value="Genomic_DNA"/>
</dbReference>
<name>A0ABZ1BUE0_9FIRM</name>
<dbReference type="RefSeq" id="WP_324670186.1">
    <property type="nucleotide sequence ID" value="NZ_CP141614.1"/>
</dbReference>
<accession>A0ABZ1BUE0</accession>
<feature type="compositionally biased region" description="Basic and acidic residues" evidence="1">
    <location>
        <begin position="92"/>
        <end position="105"/>
    </location>
</feature>
<proteinExistence type="predicted"/>
<feature type="domain" description="Integrase catalytic" evidence="2">
    <location>
        <begin position="16"/>
        <end position="64"/>
    </location>
</feature>
<keyword evidence="4" id="KW-1185">Reference proteome</keyword>
<sequence length="115" mass="13294">MDSVGDALDHAVAEILFVTLRTQLLNREPWPTRQALKTAIFEYIEAPYNRRRDSALGYLSSEEFARRWRLAATATSRRLFTESEQDHYTLKSAVRADDQEPERYSNHQGWGCTDG</sequence>